<protein>
    <submittedName>
        <fullName evidence="1">Uncharacterized protein</fullName>
    </submittedName>
</protein>
<evidence type="ECO:0000313" key="2">
    <source>
        <dbReference type="Proteomes" id="UP000265520"/>
    </source>
</evidence>
<feature type="non-terminal residue" evidence="1">
    <location>
        <position position="31"/>
    </location>
</feature>
<reference evidence="1 2" key="1">
    <citation type="journal article" date="2018" name="Front. Plant Sci.">
        <title>Red Clover (Trifolium pratense) and Zigzag Clover (T. medium) - A Picture of Genomic Similarities and Differences.</title>
        <authorList>
            <person name="Dluhosova J."/>
            <person name="Istvanek J."/>
            <person name="Nedelnik J."/>
            <person name="Repkova J."/>
        </authorList>
    </citation>
    <scope>NUCLEOTIDE SEQUENCE [LARGE SCALE GENOMIC DNA]</scope>
    <source>
        <strain evidence="2">cv. 10/8</strain>
        <tissue evidence="1">Leaf</tissue>
    </source>
</reference>
<evidence type="ECO:0000313" key="1">
    <source>
        <dbReference type="EMBL" id="MCI32474.1"/>
    </source>
</evidence>
<dbReference type="Proteomes" id="UP000265520">
    <property type="component" value="Unassembled WGS sequence"/>
</dbReference>
<keyword evidence="2" id="KW-1185">Reference proteome</keyword>
<dbReference type="EMBL" id="LXQA010195838">
    <property type="protein sequence ID" value="MCI32474.1"/>
    <property type="molecule type" value="Genomic_DNA"/>
</dbReference>
<sequence length="31" mass="3341">MNEKKPSSTLLAACPLVPGEKAKRAGNPEFR</sequence>
<proteinExistence type="predicted"/>
<dbReference type="AlphaFoldDB" id="A0A392R8T4"/>
<comment type="caution">
    <text evidence="1">The sequence shown here is derived from an EMBL/GenBank/DDBJ whole genome shotgun (WGS) entry which is preliminary data.</text>
</comment>
<name>A0A392R8T4_9FABA</name>
<accession>A0A392R8T4</accession>
<organism evidence="1 2">
    <name type="scientific">Trifolium medium</name>
    <dbReference type="NCBI Taxonomy" id="97028"/>
    <lineage>
        <taxon>Eukaryota</taxon>
        <taxon>Viridiplantae</taxon>
        <taxon>Streptophyta</taxon>
        <taxon>Embryophyta</taxon>
        <taxon>Tracheophyta</taxon>
        <taxon>Spermatophyta</taxon>
        <taxon>Magnoliopsida</taxon>
        <taxon>eudicotyledons</taxon>
        <taxon>Gunneridae</taxon>
        <taxon>Pentapetalae</taxon>
        <taxon>rosids</taxon>
        <taxon>fabids</taxon>
        <taxon>Fabales</taxon>
        <taxon>Fabaceae</taxon>
        <taxon>Papilionoideae</taxon>
        <taxon>50 kb inversion clade</taxon>
        <taxon>NPAAA clade</taxon>
        <taxon>Hologalegina</taxon>
        <taxon>IRL clade</taxon>
        <taxon>Trifolieae</taxon>
        <taxon>Trifolium</taxon>
    </lineage>
</organism>